<organism evidence="2 3">
    <name type="scientific">Haloferax massiliensis</name>
    <dbReference type="NCBI Taxonomy" id="1476858"/>
    <lineage>
        <taxon>Archaea</taxon>
        <taxon>Methanobacteriati</taxon>
        <taxon>Methanobacteriota</taxon>
        <taxon>Stenosarchaea group</taxon>
        <taxon>Halobacteria</taxon>
        <taxon>Halobacteriales</taxon>
        <taxon>Haloferacaceae</taxon>
        <taxon>Haloferax</taxon>
    </lineage>
</organism>
<evidence type="ECO:0000313" key="3">
    <source>
        <dbReference type="Proteomes" id="UP000198902"/>
    </source>
</evidence>
<name>A0A0D6JS62_9EURY</name>
<dbReference type="RefSeq" id="WP_167344101.1">
    <property type="nucleotide sequence ID" value="NZ_CABLRR010000002.1"/>
</dbReference>
<evidence type="ECO:0000256" key="1">
    <source>
        <dbReference type="SAM" id="Phobius"/>
    </source>
</evidence>
<proteinExistence type="predicted"/>
<gene>
    <name evidence="2" type="ORF">BN996_01890</name>
</gene>
<sequence>MSVDVRLAAVGTALLLASSMLLTRTALDWRLPTVLAAIAAVGAVATVARLATPTA</sequence>
<protein>
    <submittedName>
        <fullName evidence="2">Uncharacterized protein</fullName>
    </submittedName>
</protein>
<keyword evidence="1" id="KW-1133">Transmembrane helix</keyword>
<evidence type="ECO:0000313" key="2">
    <source>
        <dbReference type="EMBL" id="CQR50410.1"/>
    </source>
</evidence>
<dbReference type="AlphaFoldDB" id="A0A0D6JS62"/>
<dbReference type="EMBL" id="CSTE01000002">
    <property type="protein sequence ID" value="CQR50410.1"/>
    <property type="molecule type" value="Genomic_DNA"/>
</dbReference>
<keyword evidence="3" id="KW-1185">Reference proteome</keyword>
<reference evidence="3" key="1">
    <citation type="submission" date="2015-03" db="EMBL/GenBank/DDBJ databases">
        <authorList>
            <person name="Urmite Genomes"/>
        </authorList>
    </citation>
    <scope>NUCLEOTIDE SEQUENCE [LARGE SCALE GENOMIC DNA]</scope>
    <source>
        <strain evidence="3">Arc-Hr</strain>
    </source>
</reference>
<dbReference type="Proteomes" id="UP000198902">
    <property type="component" value="Unassembled WGS sequence"/>
</dbReference>
<keyword evidence="1" id="KW-0472">Membrane</keyword>
<keyword evidence="1" id="KW-0812">Transmembrane</keyword>
<accession>A0A0D6JS62</accession>
<feature type="transmembrane region" description="Helical" evidence="1">
    <location>
        <begin position="33"/>
        <end position="52"/>
    </location>
</feature>